<organism evidence="8 9">
    <name type="scientific">Tothia fuscella</name>
    <dbReference type="NCBI Taxonomy" id="1048955"/>
    <lineage>
        <taxon>Eukaryota</taxon>
        <taxon>Fungi</taxon>
        <taxon>Dikarya</taxon>
        <taxon>Ascomycota</taxon>
        <taxon>Pezizomycotina</taxon>
        <taxon>Dothideomycetes</taxon>
        <taxon>Pleosporomycetidae</taxon>
        <taxon>Venturiales</taxon>
        <taxon>Cylindrosympodiaceae</taxon>
        <taxon>Tothia</taxon>
    </lineage>
</organism>
<feature type="transmembrane region" description="Helical" evidence="6">
    <location>
        <begin position="432"/>
        <end position="453"/>
    </location>
</feature>
<feature type="transmembrane region" description="Helical" evidence="6">
    <location>
        <begin position="138"/>
        <end position="161"/>
    </location>
</feature>
<dbReference type="Pfam" id="PF07690">
    <property type="entry name" value="MFS_1"/>
    <property type="match status" value="1"/>
</dbReference>
<feature type="transmembrane region" description="Helical" evidence="6">
    <location>
        <begin position="403"/>
        <end position="426"/>
    </location>
</feature>
<dbReference type="EMBL" id="MU007041">
    <property type="protein sequence ID" value="KAF2430193.1"/>
    <property type="molecule type" value="Genomic_DNA"/>
</dbReference>
<dbReference type="SUPFAM" id="SSF103473">
    <property type="entry name" value="MFS general substrate transporter"/>
    <property type="match status" value="1"/>
</dbReference>
<name>A0A9P4TYT2_9PEZI</name>
<evidence type="ECO:0000256" key="4">
    <source>
        <dbReference type="ARBA" id="ARBA00022989"/>
    </source>
</evidence>
<feature type="transmembrane region" description="Helical" evidence="6">
    <location>
        <begin position="313"/>
        <end position="334"/>
    </location>
</feature>
<feature type="transmembrane region" description="Helical" evidence="6">
    <location>
        <begin position="280"/>
        <end position="301"/>
    </location>
</feature>
<reference evidence="8" key="1">
    <citation type="journal article" date="2020" name="Stud. Mycol.">
        <title>101 Dothideomycetes genomes: a test case for predicting lifestyles and emergence of pathogens.</title>
        <authorList>
            <person name="Haridas S."/>
            <person name="Albert R."/>
            <person name="Binder M."/>
            <person name="Bloem J."/>
            <person name="Labutti K."/>
            <person name="Salamov A."/>
            <person name="Andreopoulos B."/>
            <person name="Baker S."/>
            <person name="Barry K."/>
            <person name="Bills G."/>
            <person name="Bluhm B."/>
            <person name="Cannon C."/>
            <person name="Castanera R."/>
            <person name="Culley D."/>
            <person name="Daum C."/>
            <person name="Ezra D."/>
            <person name="Gonzalez J."/>
            <person name="Henrissat B."/>
            <person name="Kuo A."/>
            <person name="Liang C."/>
            <person name="Lipzen A."/>
            <person name="Lutzoni F."/>
            <person name="Magnuson J."/>
            <person name="Mondo S."/>
            <person name="Nolan M."/>
            <person name="Ohm R."/>
            <person name="Pangilinan J."/>
            <person name="Park H.-J."/>
            <person name="Ramirez L."/>
            <person name="Alfaro M."/>
            <person name="Sun H."/>
            <person name="Tritt A."/>
            <person name="Yoshinaga Y."/>
            <person name="Zwiers L.-H."/>
            <person name="Turgeon B."/>
            <person name="Goodwin S."/>
            <person name="Spatafora J."/>
            <person name="Crous P."/>
            <person name="Grigoriev I."/>
        </authorList>
    </citation>
    <scope>NUCLEOTIDE SEQUENCE</scope>
    <source>
        <strain evidence="8">CBS 130266</strain>
    </source>
</reference>
<feature type="transmembrane region" description="Helical" evidence="6">
    <location>
        <begin position="371"/>
        <end position="391"/>
    </location>
</feature>
<evidence type="ECO:0000256" key="3">
    <source>
        <dbReference type="ARBA" id="ARBA00022692"/>
    </source>
</evidence>
<evidence type="ECO:0000256" key="2">
    <source>
        <dbReference type="ARBA" id="ARBA00022448"/>
    </source>
</evidence>
<feature type="transmembrane region" description="Helical" evidence="6">
    <location>
        <begin position="82"/>
        <end position="106"/>
    </location>
</feature>
<dbReference type="OrthoDB" id="3639251at2759"/>
<dbReference type="FunFam" id="1.20.1250.20:FF:000511">
    <property type="entry name" value="MFS general substrate transporter"/>
    <property type="match status" value="1"/>
</dbReference>
<evidence type="ECO:0000313" key="8">
    <source>
        <dbReference type="EMBL" id="KAF2430193.1"/>
    </source>
</evidence>
<proteinExistence type="predicted"/>
<keyword evidence="9" id="KW-1185">Reference proteome</keyword>
<evidence type="ECO:0000259" key="7">
    <source>
        <dbReference type="PROSITE" id="PS50850"/>
    </source>
</evidence>
<dbReference type="FunFam" id="1.20.1250.20:FF:000409">
    <property type="entry name" value="MFS general substrate transporter"/>
    <property type="match status" value="1"/>
</dbReference>
<evidence type="ECO:0000256" key="5">
    <source>
        <dbReference type="ARBA" id="ARBA00023136"/>
    </source>
</evidence>
<feature type="transmembrane region" description="Helical" evidence="6">
    <location>
        <begin position="206"/>
        <end position="228"/>
    </location>
</feature>
<dbReference type="PROSITE" id="PS50850">
    <property type="entry name" value="MFS"/>
    <property type="match status" value="1"/>
</dbReference>
<accession>A0A9P4TYT2</accession>
<sequence length="482" mass="53929">MASALEKNAYVHDEYNKTSPASSGDIPMEYTHEEYRKIVHRIDRRLVVIVGLMYCVSLMDRTNLSVANIAGMDKDLHLDKGFAYSIVTLVFFPTYIICQIPSTVIVRKIGPRIHLGTITIIWGAVMIAMGFVKDWPTLAGLRVLLGVLEAGFFPSCVYLLSTWYTRYEMGKRYSFFYILGCVASAFSGILAFGIMQMKGIGGLSGWRWIFVVEGLITIVLGLLGYWLLVGFPDDDKTYWGFLTERETKFIVEKVEQDRQDSVAAPFSLKAYVAAAPDYKIWLFAMLFLDTTTISYALAYFMPVILHGMNYSVGMSQCLTAPPYLFAGFNMYFAGWLGDKYHIRGPIIVWNMLLCLIGLPIVGWHSSNAWKFFGIFLVTAGANANVPTVMTYQANNIRGQWKRAFCSATLVGFGGVGGIAGSLVFRSQDRPRYINGMIACMVCAGLNIIIIGVLSLKFMRDNKKAERGEIIIEGSEDGFRYTL</sequence>
<protein>
    <submittedName>
        <fullName evidence="8">MFS general substrate transporter</fullName>
    </submittedName>
</protein>
<dbReference type="InterPro" id="IPR036259">
    <property type="entry name" value="MFS_trans_sf"/>
</dbReference>
<comment type="subcellular location">
    <subcellularLocation>
        <location evidence="1">Membrane</location>
        <topology evidence="1">Multi-pass membrane protein</topology>
    </subcellularLocation>
</comment>
<dbReference type="PANTHER" id="PTHR43791">
    <property type="entry name" value="PERMEASE-RELATED"/>
    <property type="match status" value="1"/>
</dbReference>
<comment type="caution">
    <text evidence="8">The sequence shown here is derived from an EMBL/GenBank/DDBJ whole genome shotgun (WGS) entry which is preliminary data.</text>
</comment>
<dbReference type="AlphaFoldDB" id="A0A9P4TYT2"/>
<keyword evidence="4 6" id="KW-1133">Transmembrane helix</keyword>
<feature type="transmembrane region" description="Helical" evidence="6">
    <location>
        <begin position="113"/>
        <end position="132"/>
    </location>
</feature>
<keyword evidence="3 6" id="KW-0812">Transmembrane</keyword>
<gene>
    <name evidence="8" type="ORF">EJ08DRAFT_256297</name>
</gene>
<evidence type="ECO:0000313" key="9">
    <source>
        <dbReference type="Proteomes" id="UP000800235"/>
    </source>
</evidence>
<dbReference type="Proteomes" id="UP000800235">
    <property type="component" value="Unassembled WGS sequence"/>
</dbReference>
<feature type="transmembrane region" description="Helical" evidence="6">
    <location>
        <begin position="46"/>
        <end position="70"/>
    </location>
</feature>
<evidence type="ECO:0000256" key="1">
    <source>
        <dbReference type="ARBA" id="ARBA00004141"/>
    </source>
</evidence>
<dbReference type="InterPro" id="IPR020846">
    <property type="entry name" value="MFS_dom"/>
</dbReference>
<dbReference type="Gene3D" id="1.20.1250.20">
    <property type="entry name" value="MFS general substrate transporter like domains"/>
    <property type="match status" value="2"/>
</dbReference>
<feature type="domain" description="Major facilitator superfamily (MFS) profile" evidence="7">
    <location>
        <begin position="46"/>
        <end position="463"/>
    </location>
</feature>
<dbReference type="InterPro" id="IPR011701">
    <property type="entry name" value="MFS"/>
</dbReference>
<feature type="transmembrane region" description="Helical" evidence="6">
    <location>
        <begin position="173"/>
        <end position="194"/>
    </location>
</feature>
<keyword evidence="5 6" id="KW-0472">Membrane</keyword>
<dbReference type="GO" id="GO:0016020">
    <property type="term" value="C:membrane"/>
    <property type="evidence" value="ECO:0007669"/>
    <property type="project" value="UniProtKB-SubCell"/>
</dbReference>
<dbReference type="GO" id="GO:0022857">
    <property type="term" value="F:transmembrane transporter activity"/>
    <property type="evidence" value="ECO:0007669"/>
    <property type="project" value="InterPro"/>
</dbReference>
<evidence type="ECO:0000256" key="6">
    <source>
        <dbReference type="SAM" id="Phobius"/>
    </source>
</evidence>
<feature type="transmembrane region" description="Helical" evidence="6">
    <location>
        <begin position="346"/>
        <end position="365"/>
    </location>
</feature>
<keyword evidence="2" id="KW-0813">Transport</keyword>
<dbReference type="PANTHER" id="PTHR43791:SF47">
    <property type="entry name" value="MAJOR FACILITATOR SUPERFAMILY (MFS) PROFILE DOMAIN-CONTAINING PROTEIN-RELATED"/>
    <property type="match status" value="1"/>
</dbReference>